<organism evidence="4 5">
    <name type="scientific">Muricomes intestini</name>
    <dbReference type="NCBI Taxonomy" id="1796634"/>
    <lineage>
        <taxon>Bacteria</taxon>
        <taxon>Bacillati</taxon>
        <taxon>Bacillota</taxon>
        <taxon>Clostridia</taxon>
        <taxon>Lachnospirales</taxon>
        <taxon>Lachnospiraceae</taxon>
        <taxon>Muricomes</taxon>
    </lineage>
</organism>
<keyword evidence="2" id="KW-1133">Transmembrane helix</keyword>
<protein>
    <submittedName>
        <fullName evidence="4">Sulfite exporter TauE/SafE</fullName>
    </submittedName>
</protein>
<dbReference type="InterPro" id="IPR006121">
    <property type="entry name" value="HMA_dom"/>
</dbReference>
<reference evidence="4 5" key="1">
    <citation type="submission" date="2019-03" db="EMBL/GenBank/DDBJ databases">
        <title>Genomic Encyclopedia of Type Strains, Phase IV (KMG-IV): sequencing the most valuable type-strain genomes for metagenomic binning, comparative biology and taxonomic classification.</title>
        <authorList>
            <person name="Goeker M."/>
        </authorList>
    </citation>
    <scope>NUCLEOTIDE SEQUENCE [LARGE SCALE GENOMIC DNA]</scope>
    <source>
        <strain evidence="4 5">DSM 29489</strain>
    </source>
</reference>
<feature type="transmembrane region" description="Helical" evidence="2">
    <location>
        <begin position="173"/>
        <end position="193"/>
    </location>
</feature>
<feature type="transmembrane region" description="Helical" evidence="2">
    <location>
        <begin position="118"/>
        <end position="142"/>
    </location>
</feature>
<evidence type="ECO:0000256" key="1">
    <source>
        <dbReference type="ARBA" id="ARBA00022723"/>
    </source>
</evidence>
<sequence>MSGIMKRELHIRGMSCVNCQNTIQRKLKNTAGIKKVNVSYSKGTADIMFDSDVISMKDICRVIEKLGYKVQKNSRQTNEDILKTILALLIIIGLYMLLQKFNILNLLVPGQLADTKMGYGMLFVIGLITSVHCIAMCGGINLSQCLPQDTLEGTGESKFSTFAPAFLYNLGRVISYTVIGFLLGGIGMLLGGGSSAGLPVFLQGILKLIAGVFMVIMGINMLGIFPWLRRFNPRMPRFLVAKIGTQKGKSKRPLIVGLLNGLMPCGPLQSMQIVALAAGNPFTGALSMFIFSLGTVPLMLGLGFGVSALGKKFTGKVMNVGAVLVVVLGLAMLSQGGALSGLILPKELFFLVIVLCTVGVIVSIPMRNSSVKTSGVTAVLAAAAFSFMNLQMGGNLNEAGTAAALSDEVTASSDNSAAGKEQGADDTDIQIIDGKQVINSTLLPGSYPNITVQTNTPVKWTINAPTGSINGCNYKMLISEYSIEYDFQEGENVIEFTPTESGTYPYSCWMGMIRGNIVVTDSSET</sequence>
<keyword evidence="1" id="KW-0479">Metal-binding</keyword>
<evidence type="ECO:0000313" key="5">
    <source>
        <dbReference type="Proteomes" id="UP000295726"/>
    </source>
</evidence>
<dbReference type="EMBL" id="SLZZ01000006">
    <property type="protein sequence ID" value="TCS80209.1"/>
    <property type="molecule type" value="Genomic_DNA"/>
</dbReference>
<accession>A0A4R3KBE5</accession>
<comment type="caution">
    <text evidence="4">The sequence shown here is derived from an EMBL/GenBank/DDBJ whole genome shotgun (WGS) entry which is preliminary data.</text>
</comment>
<dbReference type="InterPro" id="IPR008972">
    <property type="entry name" value="Cupredoxin"/>
</dbReference>
<feature type="domain" description="HMA" evidence="3">
    <location>
        <begin position="5"/>
        <end position="71"/>
    </location>
</feature>
<dbReference type="Pfam" id="PF00403">
    <property type="entry name" value="HMA"/>
    <property type="match status" value="1"/>
</dbReference>
<dbReference type="Gene3D" id="3.30.70.100">
    <property type="match status" value="1"/>
</dbReference>
<dbReference type="InterPro" id="IPR017969">
    <property type="entry name" value="Heavy-metal-associated_CS"/>
</dbReference>
<dbReference type="CDD" id="cd00371">
    <property type="entry name" value="HMA"/>
    <property type="match status" value="1"/>
</dbReference>
<dbReference type="SUPFAM" id="SSF55008">
    <property type="entry name" value="HMA, heavy metal-associated domain"/>
    <property type="match status" value="1"/>
</dbReference>
<evidence type="ECO:0000259" key="3">
    <source>
        <dbReference type="PROSITE" id="PS50846"/>
    </source>
</evidence>
<dbReference type="PROSITE" id="PS50846">
    <property type="entry name" value="HMA_2"/>
    <property type="match status" value="1"/>
</dbReference>
<feature type="transmembrane region" description="Helical" evidence="2">
    <location>
        <begin position="348"/>
        <end position="366"/>
    </location>
</feature>
<gene>
    <name evidence="4" type="ORF">EDD59_10633</name>
</gene>
<dbReference type="AlphaFoldDB" id="A0A4R3KBE5"/>
<dbReference type="Pfam" id="PF13386">
    <property type="entry name" value="DsbD_2"/>
    <property type="match status" value="1"/>
</dbReference>
<evidence type="ECO:0000313" key="4">
    <source>
        <dbReference type="EMBL" id="TCS80209.1"/>
    </source>
</evidence>
<evidence type="ECO:0000256" key="2">
    <source>
        <dbReference type="SAM" id="Phobius"/>
    </source>
</evidence>
<dbReference type="RefSeq" id="WP_243117353.1">
    <property type="nucleotide sequence ID" value="NZ_SLZZ01000006.1"/>
</dbReference>
<feature type="transmembrane region" description="Helical" evidence="2">
    <location>
        <begin position="205"/>
        <end position="228"/>
    </location>
</feature>
<feature type="transmembrane region" description="Helical" evidence="2">
    <location>
        <begin position="285"/>
        <end position="309"/>
    </location>
</feature>
<dbReference type="SUPFAM" id="SSF49503">
    <property type="entry name" value="Cupredoxins"/>
    <property type="match status" value="1"/>
</dbReference>
<dbReference type="Gene3D" id="2.60.40.420">
    <property type="entry name" value="Cupredoxins - blue copper proteins"/>
    <property type="match status" value="1"/>
</dbReference>
<feature type="transmembrane region" description="Helical" evidence="2">
    <location>
        <begin position="81"/>
        <end position="98"/>
    </location>
</feature>
<dbReference type="InterPro" id="IPR039447">
    <property type="entry name" value="UreH-like_TM_dom"/>
</dbReference>
<dbReference type="PANTHER" id="PTHR42208">
    <property type="entry name" value="HEAVY METAL TRANSPORTER-RELATED"/>
    <property type="match status" value="1"/>
</dbReference>
<dbReference type="FunFam" id="3.30.70.100:FF:000001">
    <property type="entry name" value="ATPase copper transporting beta"/>
    <property type="match status" value="1"/>
</dbReference>
<dbReference type="Proteomes" id="UP000295726">
    <property type="component" value="Unassembled WGS sequence"/>
</dbReference>
<dbReference type="PROSITE" id="PS01047">
    <property type="entry name" value="HMA_1"/>
    <property type="match status" value="1"/>
</dbReference>
<dbReference type="GO" id="GO:0046872">
    <property type="term" value="F:metal ion binding"/>
    <property type="evidence" value="ECO:0007669"/>
    <property type="project" value="UniProtKB-KW"/>
</dbReference>
<keyword evidence="5" id="KW-1185">Reference proteome</keyword>
<dbReference type="InterPro" id="IPR036163">
    <property type="entry name" value="HMA_dom_sf"/>
</dbReference>
<feature type="transmembrane region" description="Helical" evidence="2">
    <location>
        <begin position="254"/>
        <end position="279"/>
    </location>
</feature>
<keyword evidence="2" id="KW-0812">Transmembrane</keyword>
<keyword evidence="2" id="KW-0472">Membrane</keyword>
<proteinExistence type="predicted"/>
<name>A0A4R3KBE5_9FIRM</name>
<feature type="transmembrane region" description="Helical" evidence="2">
    <location>
        <begin position="321"/>
        <end position="342"/>
    </location>
</feature>
<dbReference type="PANTHER" id="PTHR42208:SF1">
    <property type="entry name" value="HEAVY METAL TRANSPORTER"/>
    <property type="match status" value="1"/>
</dbReference>